<dbReference type="Proteomes" id="UP001260715">
    <property type="component" value="Unassembled WGS sequence"/>
</dbReference>
<dbReference type="EMBL" id="JAVDSJ010000004">
    <property type="protein sequence ID" value="MDR6585126.1"/>
    <property type="molecule type" value="Genomic_DNA"/>
</dbReference>
<keyword evidence="2" id="KW-1185">Reference proteome</keyword>
<dbReference type="RefSeq" id="WP_146012817.1">
    <property type="nucleotide sequence ID" value="NZ_JAVDSJ010000004.1"/>
</dbReference>
<proteinExistence type="predicted"/>
<accession>A0ABU1PGR0</accession>
<evidence type="ECO:0000313" key="2">
    <source>
        <dbReference type="Proteomes" id="UP001260715"/>
    </source>
</evidence>
<evidence type="ECO:0000313" key="1">
    <source>
        <dbReference type="EMBL" id="MDR6585126.1"/>
    </source>
</evidence>
<protein>
    <submittedName>
        <fullName evidence="1">Uncharacterized protein</fullName>
    </submittedName>
</protein>
<name>A0ABU1PGR0_9BURK</name>
<gene>
    <name evidence="1" type="ORF">J2W50_003342</name>
</gene>
<comment type="caution">
    <text evidence="1">The sequence shown here is derived from an EMBL/GenBank/DDBJ whole genome shotgun (WGS) entry which is preliminary data.</text>
</comment>
<reference evidence="1 2" key="1">
    <citation type="submission" date="2023-07" db="EMBL/GenBank/DDBJ databases">
        <title>Sorghum-associated microbial communities from plants grown in Nebraska, USA.</title>
        <authorList>
            <person name="Schachtman D."/>
        </authorList>
    </citation>
    <scope>NUCLEOTIDE SEQUENCE [LARGE SCALE GENOMIC DNA]</scope>
    <source>
        <strain evidence="1 2">596</strain>
    </source>
</reference>
<organism evidence="1 2">
    <name type="scientific">Herbaspirillum frisingense</name>
    <dbReference type="NCBI Taxonomy" id="92645"/>
    <lineage>
        <taxon>Bacteria</taxon>
        <taxon>Pseudomonadati</taxon>
        <taxon>Pseudomonadota</taxon>
        <taxon>Betaproteobacteria</taxon>
        <taxon>Burkholderiales</taxon>
        <taxon>Oxalobacteraceae</taxon>
        <taxon>Herbaspirillum</taxon>
    </lineage>
</organism>
<sequence length="60" mass="6379">MAASATTLALRDVNVFEAAPHCRFGNVADVLPDRHAGRRANAALQAFRMTENKEGPAVTA</sequence>